<proteinExistence type="predicted"/>
<dbReference type="PANTHER" id="PTHR19446">
    <property type="entry name" value="REVERSE TRANSCRIPTASES"/>
    <property type="match status" value="1"/>
</dbReference>
<reference evidence="2" key="1">
    <citation type="submission" date="2015-11" db="EMBL/GenBank/DDBJ databases">
        <title>De novo transcriptome assembly of four potential Pierce s Disease insect vectors from Arizona vineyards.</title>
        <authorList>
            <person name="Tassone E.E."/>
        </authorList>
    </citation>
    <scope>NUCLEOTIDE SEQUENCE</scope>
</reference>
<dbReference type="InterPro" id="IPR000477">
    <property type="entry name" value="RT_dom"/>
</dbReference>
<feature type="domain" description="Reverse transcriptase" evidence="1">
    <location>
        <begin position="13"/>
        <end position="83"/>
    </location>
</feature>
<dbReference type="SUPFAM" id="SSF56672">
    <property type="entry name" value="DNA/RNA polymerases"/>
    <property type="match status" value="1"/>
</dbReference>
<dbReference type="EMBL" id="GECZ01001695">
    <property type="protein sequence ID" value="JAS68074.1"/>
    <property type="molecule type" value="Transcribed_RNA"/>
</dbReference>
<evidence type="ECO:0000259" key="1">
    <source>
        <dbReference type="Pfam" id="PF00078"/>
    </source>
</evidence>
<gene>
    <name evidence="2" type="ORF">g.49485</name>
</gene>
<dbReference type="AlphaFoldDB" id="A0A1B6H062"/>
<dbReference type="GO" id="GO:0071897">
    <property type="term" value="P:DNA biosynthetic process"/>
    <property type="evidence" value="ECO:0007669"/>
    <property type="project" value="UniProtKB-ARBA"/>
</dbReference>
<sequence>MFEKLFLIRMLNFLDRYNQLSNEQFGFRKGKSTIDAVVNLVDMIVEGLENRKHTMSVFLDLSKAFDCVDHNTLLDKLESHGIRGVPLDGLVSKPEIPCYPVNNL</sequence>
<evidence type="ECO:0000313" key="2">
    <source>
        <dbReference type="EMBL" id="JAS68074.1"/>
    </source>
</evidence>
<organism evidence="2">
    <name type="scientific">Cuerna arida</name>
    <dbReference type="NCBI Taxonomy" id="1464854"/>
    <lineage>
        <taxon>Eukaryota</taxon>
        <taxon>Metazoa</taxon>
        <taxon>Ecdysozoa</taxon>
        <taxon>Arthropoda</taxon>
        <taxon>Hexapoda</taxon>
        <taxon>Insecta</taxon>
        <taxon>Pterygota</taxon>
        <taxon>Neoptera</taxon>
        <taxon>Paraneoptera</taxon>
        <taxon>Hemiptera</taxon>
        <taxon>Auchenorrhyncha</taxon>
        <taxon>Membracoidea</taxon>
        <taxon>Cicadellidae</taxon>
        <taxon>Cicadellinae</taxon>
        <taxon>Proconiini</taxon>
        <taxon>Cuerna</taxon>
    </lineage>
</organism>
<accession>A0A1B6H062</accession>
<name>A0A1B6H062_9HEMI</name>
<dbReference type="Pfam" id="PF00078">
    <property type="entry name" value="RVT_1"/>
    <property type="match status" value="1"/>
</dbReference>
<protein>
    <recommendedName>
        <fullName evidence="1">Reverse transcriptase domain-containing protein</fullName>
    </recommendedName>
</protein>
<dbReference type="InterPro" id="IPR043502">
    <property type="entry name" value="DNA/RNA_pol_sf"/>
</dbReference>